<dbReference type="FunFam" id="1.20.5.190:FF:000062">
    <property type="entry name" value="IQ-domain 11"/>
    <property type="match status" value="1"/>
</dbReference>
<dbReference type="GO" id="GO:0005737">
    <property type="term" value="C:cytoplasm"/>
    <property type="evidence" value="ECO:0007669"/>
    <property type="project" value="UniProtKB-SubCell"/>
</dbReference>
<accession>A0A392ME23</accession>
<evidence type="ECO:0000256" key="6">
    <source>
        <dbReference type="ARBA" id="ARBA00024378"/>
    </source>
</evidence>
<keyword evidence="4" id="KW-0112">Calmodulin-binding</keyword>
<dbReference type="GO" id="GO:0005516">
    <property type="term" value="F:calmodulin binding"/>
    <property type="evidence" value="ECO:0007669"/>
    <property type="project" value="UniProtKB-KW"/>
</dbReference>
<evidence type="ECO:0000256" key="7">
    <source>
        <dbReference type="ARBA" id="ARBA00045534"/>
    </source>
</evidence>
<keyword evidence="3" id="KW-0677">Repeat</keyword>
<dbReference type="PANTHER" id="PTHR32295:SF6">
    <property type="entry name" value="PROTEIN IQ-DOMAIN 18"/>
    <property type="match status" value="1"/>
</dbReference>
<reference evidence="8 9" key="1">
    <citation type="journal article" date="2018" name="Front. Plant Sci.">
        <title>Red Clover (Trifolium pratense) and Zigzag Clover (T. medium) - A Picture of Genomic Similarities and Differences.</title>
        <authorList>
            <person name="Dluhosova J."/>
            <person name="Istvanek J."/>
            <person name="Nedelnik J."/>
            <person name="Repkova J."/>
        </authorList>
    </citation>
    <scope>NUCLEOTIDE SEQUENCE [LARGE SCALE GENOMIC DNA]</scope>
    <source>
        <strain evidence="9">cv. 10/8</strain>
        <tissue evidence="8">Leaf</tissue>
    </source>
</reference>
<dbReference type="SUPFAM" id="SSF52540">
    <property type="entry name" value="P-loop containing nucleoside triphosphate hydrolases"/>
    <property type="match status" value="1"/>
</dbReference>
<evidence type="ECO:0000256" key="5">
    <source>
        <dbReference type="ARBA" id="ARBA00024341"/>
    </source>
</evidence>
<dbReference type="InterPro" id="IPR027417">
    <property type="entry name" value="P-loop_NTPase"/>
</dbReference>
<dbReference type="EMBL" id="LXQA010006970">
    <property type="protein sequence ID" value="MCH84534.1"/>
    <property type="molecule type" value="Genomic_DNA"/>
</dbReference>
<comment type="similarity">
    <text evidence="5">Belongs to the IQD family.</text>
</comment>
<evidence type="ECO:0000256" key="4">
    <source>
        <dbReference type="ARBA" id="ARBA00022860"/>
    </source>
</evidence>
<dbReference type="Proteomes" id="UP000265520">
    <property type="component" value="Unassembled WGS sequence"/>
</dbReference>
<sequence>MVTTATAQAAVATAQAAVEVMRLASPSKIARKYYNAAVVIQTAFRGYLARRALRALKGIVKIQALVRGHNVRKQAKMTLRCIESLVRVQTRVRDQRRRLSYEGNKESNFGVSNSLREIHVSRVG</sequence>
<dbReference type="InterPro" id="IPR000048">
    <property type="entry name" value="IQ_motif_EF-hand-BS"/>
</dbReference>
<comment type="subcellular location">
    <subcellularLocation>
        <location evidence="1">Cytoplasm</location>
    </subcellularLocation>
</comment>
<evidence type="ECO:0000313" key="9">
    <source>
        <dbReference type="Proteomes" id="UP000265520"/>
    </source>
</evidence>
<evidence type="ECO:0000256" key="2">
    <source>
        <dbReference type="ARBA" id="ARBA00022490"/>
    </source>
</evidence>
<dbReference type="PROSITE" id="PS50096">
    <property type="entry name" value="IQ"/>
    <property type="match status" value="2"/>
</dbReference>
<comment type="caution">
    <text evidence="8">The sequence shown here is derived from an EMBL/GenBank/DDBJ whole genome shotgun (WGS) entry which is preliminary data.</text>
</comment>
<comment type="function">
    <text evidence="7">May be involved in cooperative interactions with calmodulins or calmodulin-like proteins. Recruits calmodulin proteins to microtubules, thus being a potential scaffold in cellular signaling and trafficking. May associate with nucleic acids and regulate gene expression at the transcriptional or post-transcriptional level.</text>
</comment>
<dbReference type="Gene3D" id="1.20.5.190">
    <property type="match status" value="1"/>
</dbReference>
<dbReference type="PANTHER" id="PTHR32295">
    <property type="entry name" value="IQ-DOMAIN 5-RELATED"/>
    <property type="match status" value="1"/>
</dbReference>
<dbReference type="Pfam" id="PF00612">
    <property type="entry name" value="IQ"/>
    <property type="match status" value="2"/>
</dbReference>
<keyword evidence="2" id="KW-0963">Cytoplasm</keyword>
<evidence type="ECO:0000256" key="3">
    <source>
        <dbReference type="ARBA" id="ARBA00022737"/>
    </source>
</evidence>
<gene>
    <name evidence="8" type="ORF">A2U01_0005366</name>
</gene>
<protein>
    <submittedName>
        <fullName evidence="8">Protein IQ-domain 14-like</fullName>
    </submittedName>
</protein>
<proteinExistence type="inferred from homology"/>
<dbReference type="SMART" id="SM00015">
    <property type="entry name" value="IQ"/>
    <property type="match status" value="2"/>
</dbReference>
<dbReference type="AlphaFoldDB" id="A0A392ME23"/>
<evidence type="ECO:0000313" key="8">
    <source>
        <dbReference type="EMBL" id="MCH84534.1"/>
    </source>
</evidence>
<organism evidence="8 9">
    <name type="scientific">Trifolium medium</name>
    <dbReference type="NCBI Taxonomy" id="97028"/>
    <lineage>
        <taxon>Eukaryota</taxon>
        <taxon>Viridiplantae</taxon>
        <taxon>Streptophyta</taxon>
        <taxon>Embryophyta</taxon>
        <taxon>Tracheophyta</taxon>
        <taxon>Spermatophyta</taxon>
        <taxon>Magnoliopsida</taxon>
        <taxon>eudicotyledons</taxon>
        <taxon>Gunneridae</taxon>
        <taxon>Pentapetalae</taxon>
        <taxon>rosids</taxon>
        <taxon>fabids</taxon>
        <taxon>Fabales</taxon>
        <taxon>Fabaceae</taxon>
        <taxon>Papilionoideae</taxon>
        <taxon>50 kb inversion clade</taxon>
        <taxon>NPAAA clade</taxon>
        <taxon>Hologalegina</taxon>
        <taxon>IRL clade</taxon>
        <taxon>Trifolieae</taxon>
        <taxon>Trifolium</taxon>
    </lineage>
</organism>
<keyword evidence="9" id="KW-1185">Reference proteome</keyword>
<evidence type="ECO:0000256" key="1">
    <source>
        <dbReference type="ARBA" id="ARBA00004496"/>
    </source>
</evidence>
<comment type="subunit">
    <text evidence="6">Binds to multiple calmodulin (CaM) in the presence of Ca(2+) and CaM-like proteins.</text>
</comment>
<name>A0A392ME23_9FABA</name>